<evidence type="ECO:0000313" key="1">
    <source>
        <dbReference type="EMBL" id="KIM58025.1"/>
    </source>
</evidence>
<name>A0A0C3DBC0_9AGAM</name>
<organism evidence="1 2">
    <name type="scientific">Scleroderma citrinum Foug A</name>
    <dbReference type="NCBI Taxonomy" id="1036808"/>
    <lineage>
        <taxon>Eukaryota</taxon>
        <taxon>Fungi</taxon>
        <taxon>Dikarya</taxon>
        <taxon>Basidiomycota</taxon>
        <taxon>Agaricomycotina</taxon>
        <taxon>Agaricomycetes</taxon>
        <taxon>Agaricomycetidae</taxon>
        <taxon>Boletales</taxon>
        <taxon>Sclerodermatineae</taxon>
        <taxon>Sclerodermataceae</taxon>
        <taxon>Scleroderma</taxon>
    </lineage>
</organism>
<proteinExistence type="predicted"/>
<protein>
    <submittedName>
        <fullName evidence="1">Uncharacterized protein</fullName>
    </submittedName>
</protein>
<reference evidence="2" key="2">
    <citation type="submission" date="2015-01" db="EMBL/GenBank/DDBJ databases">
        <title>Evolutionary Origins and Diversification of the Mycorrhizal Mutualists.</title>
        <authorList>
            <consortium name="DOE Joint Genome Institute"/>
            <consortium name="Mycorrhizal Genomics Consortium"/>
            <person name="Kohler A."/>
            <person name="Kuo A."/>
            <person name="Nagy L.G."/>
            <person name="Floudas D."/>
            <person name="Copeland A."/>
            <person name="Barry K.W."/>
            <person name="Cichocki N."/>
            <person name="Veneault-Fourrey C."/>
            <person name="LaButti K."/>
            <person name="Lindquist E.A."/>
            <person name="Lipzen A."/>
            <person name="Lundell T."/>
            <person name="Morin E."/>
            <person name="Murat C."/>
            <person name="Riley R."/>
            <person name="Ohm R."/>
            <person name="Sun H."/>
            <person name="Tunlid A."/>
            <person name="Henrissat B."/>
            <person name="Grigoriev I.V."/>
            <person name="Hibbett D.S."/>
            <person name="Martin F."/>
        </authorList>
    </citation>
    <scope>NUCLEOTIDE SEQUENCE [LARGE SCALE GENOMIC DNA]</scope>
    <source>
        <strain evidence="2">Foug A</strain>
    </source>
</reference>
<sequence>MKPSEGRPGGRVSYNPESLAIRFPEEESRKYPQLGSYNEACASPAAMFHGCRIQATHTRTRWPRLGITELPMGHILRQVGRRALQ</sequence>
<keyword evidence="2" id="KW-1185">Reference proteome</keyword>
<accession>A0A0C3DBC0</accession>
<gene>
    <name evidence="1" type="ORF">SCLCIDRAFT_1218955</name>
</gene>
<reference evidence="1 2" key="1">
    <citation type="submission" date="2014-04" db="EMBL/GenBank/DDBJ databases">
        <authorList>
            <consortium name="DOE Joint Genome Institute"/>
            <person name="Kuo A."/>
            <person name="Kohler A."/>
            <person name="Nagy L.G."/>
            <person name="Floudas D."/>
            <person name="Copeland A."/>
            <person name="Barry K.W."/>
            <person name="Cichocki N."/>
            <person name="Veneault-Fourrey C."/>
            <person name="LaButti K."/>
            <person name="Lindquist E.A."/>
            <person name="Lipzen A."/>
            <person name="Lundell T."/>
            <person name="Morin E."/>
            <person name="Murat C."/>
            <person name="Sun H."/>
            <person name="Tunlid A."/>
            <person name="Henrissat B."/>
            <person name="Grigoriev I.V."/>
            <person name="Hibbett D.S."/>
            <person name="Martin F."/>
            <person name="Nordberg H.P."/>
            <person name="Cantor M.N."/>
            <person name="Hua S.X."/>
        </authorList>
    </citation>
    <scope>NUCLEOTIDE SEQUENCE [LARGE SCALE GENOMIC DNA]</scope>
    <source>
        <strain evidence="1 2">Foug A</strain>
    </source>
</reference>
<dbReference type="InParanoid" id="A0A0C3DBC0"/>
<dbReference type="EMBL" id="KN822092">
    <property type="protein sequence ID" value="KIM58025.1"/>
    <property type="molecule type" value="Genomic_DNA"/>
</dbReference>
<dbReference type="Proteomes" id="UP000053989">
    <property type="component" value="Unassembled WGS sequence"/>
</dbReference>
<dbReference type="AlphaFoldDB" id="A0A0C3DBC0"/>
<dbReference type="HOGENOM" id="CLU_2513979_0_0_1"/>
<evidence type="ECO:0000313" key="2">
    <source>
        <dbReference type="Proteomes" id="UP000053989"/>
    </source>
</evidence>